<accession>A0A6J6ST68</accession>
<dbReference type="SUPFAM" id="SSF56281">
    <property type="entry name" value="Metallo-hydrolase/oxidoreductase"/>
    <property type="match status" value="1"/>
</dbReference>
<dbReference type="PANTHER" id="PTHR30619:SF1">
    <property type="entry name" value="RECOMBINATION PROTEIN 2"/>
    <property type="match status" value="1"/>
</dbReference>
<dbReference type="EMBL" id="CAEZYV010000081">
    <property type="protein sequence ID" value="CAB4738176.1"/>
    <property type="molecule type" value="Genomic_DNA"/>
</dbReference>
<dbReference type="InterPro" id="IPR052159">
    <property type="entry name" value="Competence_DNA_uptake"/>
</dbReference>
<dbReference type="AlphaFoldDB" id="A0A6J6ST68"/>
<proteinExistence type="predicted"/>
<reference evidence="1" key="1">
    <citation type="submission" date="2020-05" db="EMBL/GenBank/DDBJ databases">
        <authorList>
            <person name="Chiriac C."/>
            <person name="Salcher M."/>
            <person name="Ghai R."/>
            <person name="Kavagutti S V."/>
        </authorList>
    </citation>
    <scope>NUCLEOTIDE SEQUENCE</scope>
</reference>
<sequence length="134" mass="14327">MPGDGSNINNSSIALLITVGSLRIFTAGDLEPPAQEAMLNLAKIAPVDIYKVSHHGSSYQYLPLLSALKPTVALISVGLGNSYGHPATSTISALESLGTKVLRTDQDGAIAVAQDRLTLKIRTKRNDWWNISWG</sequence>
<dbReference type="Gene3D" id="3.60.15.10">
    <property type="entry name" value="Ribonuclease Z/Hydroxyacylglutathione hydrolase-like"/>
    <property type="match status" value="1"/>
</dbReference>
<organism evidence="1">
    <name type="scientific">freshwater metagenome</name>
    <dbReference type="NCBI Taxonomy" id="449393"/>
    <lineage>
        <taxon>unclassified sequences</taxon>
        <taxon>metagenomes</taxon>
        <taxon>ecological metagenomes</taxon>
    </lineage>
</organism>
<dbReference type="PANTHER" id="PTHR30619">
    <property type="entry name" value="DNA INTERNALIZATION/COMPETENCE PROTEIN COMEC/REC2"/>
    <property type="match status" value="1"/>
</dbReference>
<dbReference type="InterPro" id="IPR036866">
    <property type="entry name" value="RibonucZ/Hydroxyglut_hydro"/>
</dbReference>
<name>A0A6J6ST68_9ZZZZ</name>
<evidence type="ECO:0000313" key="1">
    <source>
        <dbReference type="EMBL" id="CAB4738176.1"/>
    </source>
</evidence>
<gene>
    <name evidence="1" type="ORF">UFOPK2788_00628</name>
</gene>
<protein>
    <submittedName>
        <fullName evidence="1">Unannotated protein</fullName>
    </submittedName>
</protein>